<dbReference type="PANTHER" id="PTHR43581:SF4">
    <property type="entry name" value="ATP_GTP PHOSPHATASE"/>
    <property type="match status" value="1"/>
</dbReference>
<reference evidence="3 4" key="1">
    <citation type="submission" date="2017-11" db="EMBL/GenBank/DDBJ databases">
        <title>Genome sequencing of Fusobacterium periodonticum KCOM 2555.</title>
        <authorList>
            <person name="Kook J.-K."/>
            <person name="Park S.-N."/>
            <person name="Lim Y.K."/>
        </authorList>
    </citation>
    <scope>NUCLEOTIDE SEQUENCE [LARGE SCALE GENOMIC DNA]</scope>
    <source>
        <strain evidence="3 4">KCOM 2555</strain>
    </source>
</reference>
<evidence type="ECO:0000259" key="2">
    <source>
        <dbReference type="Pfam" id="PF20469"/>
    </source>
</evidence>
<dbReference type="InterPro" id="IPR051396">
    <property type="entry name" value="Bact_Antivir_Def_Nuclease"/>
</dbReference>
<dbReference type="PANTHER" id="PTHR43581">
    <property type="entry name" value="ATP/GTP PHOSPHATASE"/>
    <property type="match status" value="1"/>
</dbReference>
<organism evidence="3 4">
    <name type="scientific">Fusobacterium pseudoperiodonticum</name>
    <dbReference type="NCBI Taxonomy" id="2663009"/>
    <lineage>
        <taxon>Bacteria</taxon>
        <taxon>Fusobacteriati</taxon>
        <taxon>Fusobacteriota</taxon>
        <taxon>Fusobacteriia</taxon>
        <taxon>Fusobacteriales</taxon>
        <taxon>Fusobacteriaceae</taxon>
        <taxon>Fusobacterium</taxon>
    </lineage>
</organism>
<gene>
    <name evidence="3" type="ORF">CTM98_05875</name>
</gene>
<protein>
    <submittedName>
        <fullName evidence="3">Uncharacterized protein</fullName>
    </submittedName>
</protein>
<dbReference type="EMBL" id="CP024704">
    <property type="protein sequence ID" value="ATV70216.1"/>
    <property type="molecule type" value="Genomic_DNA"/>
</dbReference>
<dbReference type="InterPro" id="IPR027417">
    <property type="entry name" value="P-loop_NTPase"/>
</dbReference>
<sequence>MSDFYIKKIEIKNFRNFEHISFDTKEKNIIIGMNDVGKTNLLYAIKLLFSYKFRNIDLLDSDFHKQNTSKPFEIFISIQIFDKEKEEKSDFTEIILSEIGNLRNKENGEQNLLNIKLIGEYQKGISMFWNVSEEVTKDNMEEVPAVGVNKNRIDSIFEIFDIPPYNDIEKKFLEISRKIVNNMEISETEKEKYTEIENLQNTLKKNIEELESVKKIDEEITSSLKKFNVSYKTKVATTLGFKKIYEDLKIFTQQDDEDKVYPTAGDGRKKTIQYAMYLYEIEQQNKKIPIILLEEPENHLFLRNQISLSDTLFNSNSFCNIFLSTHSPQLLYKISNGVNIIRIDKKNNQTTSNSSVYNLPEEYNILKNILQKDLAEAIFCKKVLLVEGYSEKILFEYILDKKIKDIEKRAEIYILNIMGVGFKDYYNFLRKLNIDVRLKTDNDLKNLSKDNTEIYIEISGIKRIADILEIKVENNFINFLKDKKINNKKDENISEKENRINITKELYNFAKEIKVISDFEAQKCYLSEVDFENDLANVILTDAKEQNKMVTFLQRSKWIHLFEEKYYNQIFSEENIEKIVKSEYFKCIKDLIDDERE</sequence>
<dbReference type="Gene3D" id="3.40.50.300">
    <property type="entry name" value="P-loop containing nucleotide triphosphate hydrolases"/>
    <property type="match status" value="1"/>
</dbReference>
<dbReference type="SUPFAM" id="SSF52540">
    <property type="entry name" value="P-loop containing nucleoside triphosphate hydrolases"/>
    <property type="match status" value="1"/>
</dbReference>
<name>A0A2D3PSY5_9FUSO</name>
<evidence type="ECO:0000313" key="4">
    <source>
        <dbReference type="Proteomes" id="UP000230781"/>
    </source>
</evidence>
<evidence type="ECO:0000259" key="1">
    <source>
        <dbReference type="Pfam" id="PF13175"/>
    </source>
</evidence>
<dbReference type="InterPro" id="IPR041685">
    <property type="entry name" value="AAA_GajA/Old/RecF-like"/>
</dbReference>
<feature type="domain" description="Endonuclease GajA/Old nuclease/RecF-like AAA" evidence="1">
    <location>
        <begin position="5"/>
        <end position="330"/>
    </location>
</feature>
<accession>A0A2D3PSY5</accession>
<dbReference type="Pfam" id="PF13175">
    <property type="entry name" value="AAA_15"/>
    <property type="match status" value="1"/>
</dbReference>
<dbReference type="CDD" id="cd01026">
    <property type="entry name" value="TOPRIM_OLD"/>
    <property type="match status" value="1"/>
</dbReference>
<dbReference type="InterPro" id="IPR034139">
    <property type="entry name" value="TOPRIM_OLD"/>
</dbReference>
<dbReference type="RefSeq" id="WP_100026318.1">
    <property type="nucleotide sequence ID" value="NZ_CP024704.1"/>
</dbReference>
<dbReference type="Pfam" id="PF20469">
    <property type="entry name" value="OLD-like_TOPRIM"/>
    <property type="match status" value="1"/>
</dbReference>
<dbReference type="AlphaFoldDB" id="A0A2D3PSY5"/>
<evidence type="ECO:0000313" key="3">
    <source>
        <dbReference type="EMBL" id="ATV70216.1"/>
    </source>
</evidence>
<dbReference type="Proteomes" id="UP000230781">
    <property type="component" value="Chromosome"/>
</dbReference>
<proteinExistence type="predicted"/>
<feature type="domain" description="OLD protein-like TOPRIM" evidence="2">
    <location>
        <begin position="378"/>
        <end position="443"/>
    </location>
</feature>